<protein>
    <recommendedName>
        <fullName evidence="10">Peptidase M14 domain-containing protein</fullName>
    </recommendedName>
</protein>
<evidence type="ECO:0000256" key="4">
    <source>
        <dbReference type="ARBA" id="ARBA00022801"/>
    </source>
</evidence>
<keyword evidence="6" id="KW-0482">Metalloprotease</keyword>
<name>A0ABR1VXB2_9PEZI</name>
<dbReference type="PRINTS" id="PR00765">
    <property type="entry name" value="CRBOXYPTASEA"/>
</dbReference>
<keyword evidence="9" id="KW-0732">Signal</keyword>
<evidence type="ECO:0000256" key="1">
    <source>
        <dbReference type="ARBA" id="ARBA00001947"/>
    </source>
</evidence>
<dbReference type="InterPro" id="IPR000834">
    <property type="entry name" value="Peptidase_M14"/>
</dbReference>
<reference evidence="11 12" key="1">
    <citation type="submission" date="2023-01" db="EMBL/GenBank/DDBJ databases">
        <title>Analysis of 21 Apiospora genomes using comparative genomics revels a genus with tremendous synthesis potential of carbohydrate active enzymes and secondary metabolites.</title>
        <authorList>
            <person name="Sorensen T."/>
        </authorList>
    </citation>
    <scope>NUCLEOTIDE SEQUENCE [LARGE SCALE GENOMIC DNA]</scope>
    <source>
        <strain evidence="11 12">CBS 135458</strain>
    </source>
</reference>
<comment type="caution">
    <text evidence="11">The sequence shown here is derived from an EMBL/GenBank/DDBJ whole genome shotgun (WGS) entry which is preliminary data.</text>
</comment>
<feature type="signal peptide" evidence="9">
    <location>
        <begin position="1"/>
        <end position="20"/>
    </location>
</feature>
<dbReference type="PANTHER" id="PTHR11705">
    <property type="entry name" value="PROTEASE FAMILY M14 CARBOXYPEPTIDASE A,B"/>
    <property type="match status" value="1"/>
</dbReference>
<dbReference type="GeneID" id="92087645"/>
<keyword evidence="4" id="KW-0378">Hydrolase</keyword>
<dbReference type="PROSITE" id="PS52035">
    <property type="entry name" value="PEPTIDASE_M14"/>
    <property type="match status" value="1"/>
</dbReference>
<evidence type="ECO:0000256" key="7">
    <source>
        <dbReference type="PROSITE-ProRule" id="PRU01379"/>
    </source>
</evidence>
<dbReference type="SUPFAM" id="SSF54897">
    <property type="entry name" value="Protease propeptides/inhibitors"/>
    <property type="match status" value="1"/>
</dbReference>
<feature type="compositionally biased region" description="Polar residues" evidence="8">
    <location>
        <begin position="271"/>
        <end position="282"/>
    </location>
</feature>
<sequence>MRPFFLSSLLAAPLLTGVAALPGRQDGEEVVSYSGYKVYRINTLGRTSAVRDQLAAGLSSYEPWHEDAGHLDVLIAPDETAVFEVLGLDYRVMHQDLGTSISAESSSATANKKGRKNQRQDKPLAWFDTYHNYDDHIQYFRDLHDAFPNNSEMVSSGTSYQGRDIFGIHLWGAGGPGKPAVLYHGTVHAREWIAAPINGYNAGDNQTRSFLDQYDYYIFPFVNPDGFLYTQTTDRLWRKNRQPPPNDTTNSACLGRDINRNWEHGWDANPRGSSTNPCSQTYRGAAPSDAPENAGFDAFVRHVRDGQGIKLYIDWHSYGQQLLFPFGYAETLYAPELGKWTKAASMVSEAIRDSSSSETTYTFGPSGANLYATSGSAPDHVYSVGRAAWSFTVELRDTGRFGFVLPPELIRPAAEEMWAGQKVLLALLDETFFDGVGAAQVYQGQAVDTPP</sequence>
<dbReference type="SUPFAM" id="SSF53187">
    <property type="entry name" value="Zn-dependent exopeptidases"/>
    <property type="match status" value="1"/>
</dbReference>
<evidence type="ECO:0000256" key="5">
    <source>
        <dbReference type="ARBA" id="ARBA00022833"/>
    </source>
</evidence>
<organism evidence="11 12">
    <name type="scientific">Apiospora phragmitis</name>
    <dbReference type="NCBI Taxonomy" id="2905665"/>
    <lineage>
        <taxon>Eukaryota</taxon>
        <taxon>Fungi</taxon>
        <taxon>Dikarya</taxon>
        <taxon>Ascomycota</taxon>
        <taxon>Pezizomycotina</taxon>
        <taxon>Sordariomycetes</taxon>
        <taxon>Xylariomycetidae</taxon>
        <taxon>Amphisphaeriales</taxon>
        <taxon>Apiosporaceae</taxon>
        <taxon>Apiospora</taxon>
    </lineage>
</organism>
<dbReference type="SMART" id="SM00631">
    <property type="entry name" value="Zn_pept"/>
    <property type="match status" value="1"/>
</dbReference>
<dbReference type="CDD" id="cd03860">
    <property type="entry name" value="M14_CP_A-B_like"/>
    <property type="match status" value="1"/>
</dbReference>
<evidence type="ECO:0000256" key="6">
    <source>
        <dbReference type="ARBA" id="ARBA00023049"/>
    </source>
</evidence>
<feature type="chain" id="PRO_5046067432" description="Peptidase M14 domain-containing protein" evidence="9">
    <location>
        <begin position="21"/>
        <end position="451"/>
    </location>
</feature>
<evidence type="ECO:0000256" key="2">
    <source>
        <dbReference type="ARBA" id="ARBA00005988"/>
    </source>
</evidence>
<dbReference type="PANTHER" id="PTHR11705:SF143">
    <property type="entry name" value="SLL0236 PROTEIN"/>
    <property type="match status" value="1"/>
</dbReference>
<dbReference type="Proteomes" id="UP001480595">
    <property type="component" value="Unassembled WGS sequence"/>
</dbReference>
<evidence type="ECO:0000256" key="8">
    <source>
        <dbReference type="SAM" id="MobiDB-lite"/>
    </source>
</evidence>
<evidence type="ECO:0000313" key="11">
    <source>
        <dbReference type="EMBL" id="KAK8075901.1"/>
    </source>
</evidence>
<keyword evidence="12" id="KW-1185">Reference proteome</keyword>
<gene>
    <name evidence="11" type="ORF">PG994_003173</name>
</gene>
<accession>A0ABR1VXB2</accession>
<keyword evidence="3" id="KW-0645">Protease</keyword>
<dbReference type="Gene3D" id="3.40.630.10">
    <property type="entry name" value="Zn peptidases"/>
    <property type="match status" value="1"/>
</dbReference>
<keyword evidence="5" id="KW-0862">Zinc</keyword>
<proteinExistence type="inferred from homology"/>
<evidence type="ECO:0000259" key="10">
    <source>
        <dbReference type="PROSITE" id="PS52035"/>
    </source>
</evidence>
<dbReference type="Pfam" id="PF00246">
    <property type="entry name" value="Peptidase_M14"/>
    <property type="match status" value="1"/>
</dbReference>
<comment type="similarity">
    <text evidence="2 7">Belongs to the peptidase M14 family.</text>
</comment>
<evidence type="ECO:0000256" key="9">
    <source>
        <dbReference type="SAM" id="SignalP"/>
    </source>
</evidence>
<evidence type="ECO:0000256" key="3">
    <source>
        <dbReference type="ARBA" id="ARBA00022670"/>
    </source>
</evidence>
<feature type="domain" description="Peptidase M14" evidence="10">
    <location>
        <begin position="129"/>
        <end position="428"/>
    </location>
</feature>
<dbReference type="RefSeq" id="XP_066718860.1">
    <property type="nucleotide sequence ID" value="XM_066854582.1"/>
</dbReference>
<dbReference type="EMBL" id="JAQQWL010000004">
    <property type="protein sequence ID" value="KAK8075901.1"/>
    <property type="molecule type" value="Genomic_DNA"/>
</dbReference>
<feature type="active site" description="Proton donor/acceptor" evidence="7">
    <location>
        <position position="394"/>
    </location>
</feature>
<comment type="cofactor">
    <cofactor evidence="1">
        <name>Zn(2+)</name>
        <dbReference type="ChEBI" id="CHEBI:29105"/>
    </cofactor>
</comment>
<evidence type="ECO:0000313" key="12">
    <source>
        <dbReference type="Proteomes" id="UP001480595"/>
    </source>
</evidence>
<feature type="region of interest" description="Disordered" evidence="8">
    <location>
        <begin position="264"/>
        <end position="287"/>
    </location>
</feature>